<feature type="transmembrane region" description="Helical" evidence="1">
    <location>
        <begin position="87"/>
        <end position="107"/>
    </location>
</feature>
<keyword evidence="1" id="KW-0472">Membrane</keyword>
<evidence type="ECO:0000256" key="1">
    <source>
        <dbReference type="SAM" id="Phobius"/>
    </source>
</evidence>
<dbReference type="Proteomes" id="UP000198510">
    <property type="component" value="Unassembled WGS sequence"/>
</dbReference>
<dbReference type="OrthoDB" id="1263582at2"/>
<name>A0A1G9PAH2_9BACT</name>
<sequence length="203" mass="22366">MNVTAWLLNPFQKVAGEQALAWGSGVVVLGGLTAWWHQARFDGVLDMHLVEGGPWVGPFLDGVVNVLVLTIVFYPLGLLLNRGRVRLLDVVGTMALARAPFVLLPFLNSHDFLQRTSSEILTHVQQGTVAEIDNLDLTLLLLISVLSLGLLVWMVLWLYRAYAVSCNVRGAKGIISFIVGLVLAELLSKWLIGHWVQPYLSSL</sequence>
<evidence type="ECO:0000313" key="2">
    <source>
        <dbReference type="EMBL" id="SDL95872.1"/>
    </source>
</evidence>
<feature type="transmembrane region" description="Helical" evidence="1">
    <location>
        <begin position="171"/>
        <end position="192"/>
    </location>
</feature>
<evidence type="ECO:0008006" key="4">
    <source>
        <dbReference type="Google" id="ProtNLM"/>
    </source>
</evidence>
<protein>
    <recommendedName>
        <fullName evidence="4">Yip1 domain-containing protein</fullName>
    </recommendedName>
</protein>
<feature type="transmembrane region" description="Helical" evidence="1">
    <location>
        <begin position="20"/>
        <end position="39"/>
    </location>
</feature>
<evidence type="ECO:0000313" key="3">
    <source>
        <dbReference type="Proteomes" id="UP000198510"/>
    </source>
</evidence>
<feature type="transmembrane region" description="Helical" evidence="1">
    <location>
        <begin position="137"/>
        <end position="159"/>
    </location>
</feature>
<accession>A0A1G9PAH2</accession>
<keyword evidence="1" id="KW-0812">Transmembrane</keyword>
<dbReference type="EMBL" id="FNFO01000009">
    <property type="protein sequence ID" value="SDL95872.1"/>
    <property type="molecule type" value="Genomic_DNA"/>
</dbReference>
<keyword evidence="3" id="KW-1185">Reference proteome</keyword>
<dbReference type="RefSeq" id="WP_089685655.1">
    <property type="nucleotide sequence ID" value="NZ_FNFO01000009.1"/>
</dbReference>
<organism evidence="2 3">
    <name type="scientific">Catalinimonas alkaloidigena</name>
    <dbReference type="NCBI Taxonomy" id="1075417"/>
    <lineage>
        <taxon>Bacteria</taxon>
        <taxon>Pseudomonadati</taxon>
        <taxon>Bacteroidota</taxon>
        <taxon>Cytophagia</taxon>
        <taxon>Cytophagales</taxon>
        <taxon>Catalimonadaceae</taxon>
        <taxon>Catalinimonas</taxon>
    </lineage>
</organism>
<feature type="transmembrane region" description="Helical" evidence="1">
    <location>
        <begin position="59"/>
        <end position="80"/>
    </location>
</feature>
<dbReference type="AlphaFoldDB" id="A0A1G9PAH2"/>
<dbReference type="STRING" id="1075417.SAMN05421823_109136"/>
<reference evidence="2 3" key="1">
    <citation type="submission" date="2016-10" db="EMBL/GenBank/DDBJ databases">
        <authorList>
            <person name="de Groot N.N."/>
        </authorList>
    </citation>
    <scope>NUCLEOTIDE SEQUENCE [LARGE SCALE GENOMIC DNA]</scope>
    <source>
        <strain evidence="2 3">DSM 25186</strain>
    </source>
</reference>
<keyword evidence="1" id="KW-1133">Transmembrane helix</keyword>
<gene>
    <name evidence="2" type="ORF">SAMN05421823_109136</name>
</gene>
<proteinExistence type="predicted"/>